<organism evidence="1">
    <name type="scientific">Leviviridae sp</name>
    <dbReference type="NCBI Taxonomy" id="2027243"/>
    <lineage>
        <taxon>Viruses</taxon>
        <taxon>Riboviria</taxon>
        <taxon>Orthornavirae</taxon>
        <taxon>Lenarviricota</taxon>
        <taxon>Leviviricetes</taxon>
        <taxon>Norzivirales</taxon>
        <taxon>Fiersviridae</taxon>
    </lineage>
</organism>
<name>A0A514D856_9VIRU</name>
<sequence length="101" mass="11159">MKNITGSDTSQKRLMLVIKAANEPNRAEITLVFPSNSQAVEVQAWWNSLRFGAEVGFELRDYNPDAILPKIVIAGRAFWTPPLGVEDANADSDGFPNVRRG</sequence>
<evidence type="ECO:0000313" key="1">
    <source>
        <dbReference type="EMBL" id="QDH89808.1"/>
    </source>
</evidence>
<dbReference type="EMBL" id="MN035054">
    <property type="protein sequence ID" value="QDH89808.1"/>
    <property type="molecule type" value="Genomic_RNA"/>
</dbReference>
<accession>A0A514D856</accession>
<reference evidence="1" key="1">
    <citation type="submission" date="2019-05" db="EMBL/GenBank/DDBJ databases">
        <title>Metatranscriptomic reconstruction reveals RNA viruses with the potential to shape carbon cycling in soil.</title>
        <authorList>
            <person name="Starr E.P."/>
            <person name="Nuccio E."/>
            <person name="Pett-Ridge J."/>
            <person name="Banfield J.F."/>
            <person name="Firestone M.K."/>
        </authorList>
    </citation>
    <scope>NUCLEOTIDE SEQUENCE</scope>
    <source>
        <strain evidence="1">H1_Bulk_29_scaffold_121</strain>
    </source>
</reference>
<gene>
    <name evidence="1" type="ORF">H1Bulk29121_000002</name>
</gene>
<protein>
    <submittedName>
        <fullName evidence="1">Uncharacterized protein</fullName>
    </submittedName>
</protein>
<proteinExistence type="predicted"/>